<evidence type="ECO:0000259" key="1">
    <source>
        <dbReference type="Pfam" id="PF11824"/>
    </source>
</evidence>
<evidence type="ECO:0000313" key="2">
    <source>
        <dbReference type="EMBL" id="AKJ38403.1"/>
    </source>
</evidence>
<evidence type="ECO:0000313" key="3">
    <source>
        <dbReference type="Proteomes" id="UP000035331"/>
    </source>
</evidence>
<dbReference type="PATRIC" id="fig|796385.3.peg.1699"/>
<feature type="domain" description="DUF3344" evidence="1">
    <location>
        <begin position="37"/>
        <end position="332"/>
    </location>
</feature>
<dbReference type="AlphaFoldDB" id="A0A0G3CEL0"/>
<dbReference type="Pfam" id="PF11824">
    <property type="entry name" value="DUF3344"/>
    <property type="match status" value="1"/>
</dbReference>
<proteinExistence type="predicted"/>
<dbReference type="RefSeq" id="WP_048176403.1">
    <property type="nucleotide sequence ID" value="NZ_CP008746.1"/>
</dbReference>
<organism evidence="2 3">
    <name type="scientific">Methanosarcina barkeri CM1</name>
    <dbReference type="NCBI Taxonomy" id="796385"/>
    <lineage>
        <taxon>Archaea</taxon>
        <taxon>Methanobacteriati</taxon>
        <taxon>Methanobacteriota</taxon>
        <taxon>Stenosarchaea group</taxon>
        <taxon>Methanomicrobia</taxon>
        <taxon>Methanosarcinales</taxon>
        <taxon>Methanosarcinaceae</taxon>
        <taxon>Methanosarcina</taxon>
    </lineage>
</organism>
<name>A0A0G3CEL0_METBA</name>
<dbReference type="InterPro" id="IPR021779">
    <property type="entry name" value="DUF3344"/>
</dbReference>
<protein>
    <recommendedName>
        <fullName evidence="1">DUF3344 domain-containing protein</fullName>
    </recommendedName>
</protein>
<dbReference type="EMBL" id="CP008746">
    <property type="protein sequence ID" value="AKJ38403.1"/>
    <property type="molecule type" value="Genomic_DNA"/>
</dbReference>
<accession>A0A0G3CEL0</accession>
<reference evidence="3" key="1">
    <citation type="submission" date="2014-06" db="EMBL/GenBank/DDBJ databases">
        <title>The complete genome sequence of Methanosarcina barkeri CM1.</title>
        <authorList>
            <consortium name="Pastoral Greenhouse Gas Research Consortium"/>
            <person name="Lambie S.C."/>
            <person name="Leahy S.C."/>
            <person name="Kelly W.J."/>
            <person name="Li D."/>
            <person name="Reilly K."/>
            <person name="Attwood G.T."/>
            <person name="Altermann E."/>
        </authorList>
    </citation>
    <scope>NUCLEOTIDE SEQUENCE [LARGE SCALE GENOMIC DNA]</scope>
    <source>
        <strain evidence="3">CM1</strain>
    </source>
</reference>
<dbReference type="Proteomes" id="UP000035331">
    <property type="component" value="Chromosome"/>
</dbReference>
<sequence>MNKPRIKDKMGLFLGLGILMFSMLCAPAFALGGEYNYEGYPLQTIENGTLKGDVYISAGDNCGLNDSSWSKQPNTLITNFTDVPTSGIEWAELKVGVWGGSRNYAGWVTASLNNNTSSSIPVGTSNLYRYDPSPNATGCGSIVWLANYTCTDVVQNLTAGDTSTITANVTAWQNSTKFDGRIYGSVLIVGYESGDCYTQYWINQDLLNLHKNTTSPATYSDLDANFTWFNGTAYKPCPLGNTTLTVAYFAGDDDQNDYLYFNVPNDDDTPYNLSNFNWNIASHDFWKLDNNNVANETCDGLSGTHTYFDLHTFGVKNLTNYNDGNNYAIFWRGHGNDTGGETEIYDPPYTYPILTINPNTESYYTPYLAVFKTTKITTYDFSEDTAGRAGEDVFAYRYKNNSRAPITNDVPDIEFTPAQYTNIKADDGIFQQDETDADGNYAAHRFVFDASCCANASNFDAFNVTWNGRGYHDAGGTSNGAYLYIWNFNTGAYEELDNCDGIGTEQYLTGEKTDNLGNYINNGQVIVLAEQKTAHDMLDASHIDTDYVKLLLKPKA</sequence>
<gene>
    <name evidence="2" type="ORF">MCM1_1353</name>
</gene>
<reference evidence="2 3" key="2">
    <citation type="journal article" date="2015" name="Stand. Genomic Sci.">
        <title>The complete genome sequence of the rumen methanogen Methanosarcina barkeri CM1.</title>
        <authorList>
            <person name="Lambie S.C."/>
            <person name="Kelly W.J."/>
            <person name="Leahy S.C."/>
            <person name="Li D."/>
            <person name="Reilly K."/>
            <person name="McAllister T.A."/>
            <person name="Valle E.R."/>
            <person name="Attwood G.T."/>
            <person name="Altermann E."/>
        </authorList>
    </citation>
    <scope>NUCLEOTIDE SEQUENCE [LARGE SCALE GENOMIC DNA]</scope>
    <source>
        <strain evidence="2 3">CM1</strain>
    </source>
</reference>
<dbReference type="GeneID" id="24885037"/>